<keyword evidence="2" id="KW-1185">Reference proteome</keyword>
<proteinExistence type="predicted"/>
<protein>
    <recommendedName>
        <fullName evidence="3">YolD-like protein</fullName>
    </recommendedName>
</protein>
<name>A0ABQ2NYP7_9BACI</name>
<dbReference type="RefSeq" id="WP_188735544.1">
    <property type="nucleotide sequence ID" value="NZ_BMLW01000010.1"/>
</dbReference>
<gene>
    <name evidence="1" type="ORF">GCM10011346_34220</name>
</gene>
<evidence type="ECO:0000313" key="1">
    <source>
        <dbReference type="EMBL" id="GGP13596.1"/>
    </source>
</evidence>
<sequence length="132" mass="15284">MGTFNITNFTPEQFGYQDRGIMKWQGMILADQTDALKRIDSEITEIEGKEEMSEIEISQILHNAFVSESPLLIQANVIRNGSYYRDLECKVAGYSNGRIHLRLKDGRKTSCLLEEIRNVEYMEPLSWYDKKA</sequence>
<organism evidence="1 2">
    <name type="scientific">Oceanobacillus neutriphilus</name>
    <dbReference type="NCBI Taxonomy" id="531815"/>
    <lineage>
        <taxon>Bacteria</taxon>
        <taxon>Bacillati</taxon>
        <taxon>Bacillota</taxon>
        <taxon>Bacilli</taxon>
        <taxon>Bacillales</taxon>
        <taxon>Bacillaceae</taxon>
        <taxon>Oceanobacillus</taxon>
    </lineage>
</organism>
<dbReference type="EMBL" id="BMLW01000010">
    <property type="protein sequence ID" value="GGP13596.1"/>
    <property type="molecule type" value="Genomic_DNA"/>
</dbReference>
<comment type="caution">
    <text evidence="1">The sequence shown here is derived from an EMBL/GenBank/DDBJ whole genome shotgun (WGS) entry which is preliminary data.</text>
</comment>
<reference evidence="2" key="1">
    <citation type="journal article" date="2019" name="Int. J. Syst. Evol. Microbiol.">
        <title>The Global Catalogue of Microorganisms (GCM) 10K type strain sequencing project: providing services to taxonomists for standard genome sequencing and annotation.</title>
        <authorList>
            <consortium name="The Broad Institute Genomics Platform"/>
            <consortium name="The Broad Institute Genome Sequencing Center for Infectious Disease"/>
            <person name="Wu L."/>
            <person name="Ma J."/>
        </authorList>
    </citation>
    <scope>NUCLEOTIDE SEQUENCE [LARGE SCALE GENOMIC DNA]</scope>
    <source>
        <strain evidence="2">CGMCC 1.7693</strain>
    </source>
</reference>
<dbReference type="Proteomes" id="UP000641206">
    <property type="component" value="Unassembled WGS sequence"/>
</dbReference>
<accession>A0ABQ2NYP7</accession>
<evidence type="ECO:0000313" key="2">
    <source>
        <dbReference type="Proteomes" id="UP000641206"/>
    </source>
</evidence>
<evidence type="ECO:0008006" key="3">
    <source>
        <dbReference type="Google" id="ProtNLM"/>
    </source>
</evidence>